<gene>
    <name evidence="6" type="ORF">WCV65_05540</name>
</gene>
<dbReference type="Gene3D" id="3.90.79.10">
    <property type="entry name" value="Nucleoside Triphosphate Pyrophosphohydrolase"/>
    <property type="match status" value="1"/>
</dbReference>
<keyword evidence="3" id="KW-0460">Magnesium</keyword>
<name>A0ABZ2NL38_9BACI</name>
<evidence type="ECO:0000256" key="3">
    <source>
        <dbReference type="ARBA" id="ARBA00022842"/>
    </source>
</evidence>
<dbReference type="PROSITE" id="PS51462">
    <property type="entry name" value="NUDIX"/>
    <property type="match status" value="1"/>
</dbReference>
<dbReference type="InterPro" id="IPR020084">
    <property type="entry name" value="NUDIX_hydrolase_CS"/>
</dbReference>
<dbReference type="Proteomes" id="UP001377337">
    <property type="component" value="Chromosome"/>
</dbReference>
<dbReference type="PRINTS" id="PR00502">
    <property type="entry name" value="NUDIXFAMILY"/>
</dbReference>
<dbReference type="CDD" id="cd02883">
    <property type="entry name" value="NUDIX_Hydrolase"/>
    <property type="match status" value="1"/>
</dbReference>
<evidence type="ECO:0000256" key="2">
    <source>
        <dbReference type="ARBA" id="ARBA00022801"/>
    </source>
</evidence>
<evidence type="ECO:0000256" key="1">
    <source>
        <dbReference type="ARBA" id="ARBA00001946"/>
    </source>
</evidence>
<dbReference type="SUPFAM" id="SSF55811">
    <property type="entry name" value="Nudix"/>
    <property type="match status" value="1"/>
</dbReference>
<reference evidence="6 7" key="1">
    <citation type="submission" date="2024-02" db="EMBL/GenBank/DDBJ databases">
        <title>Seven novel Bacillus-like species.</title>
        <authorList>
            <person name="Liu G."/>
        </authorList>
    </citation>
    <scope>NUCLEOTIDE SEQUENCE [LARGE SCALE GENOMIC DNA]</scope>
    <source>
        <strain evidence="6 7">FJAT-52054</strain>
    </source>
</reference>
<comment type="similarity">
    <text evidence="4">Belongs to the Nudix hydrolase family.</text>
</comment>
<keyword evidence="7" id="KW-1185">Reference proteome</keyword>
<feature type="domain" description="Nudix hydrolase" evidence="5">
    <location>
        <begin position="2"/>
        <end position="129"/>
    </location>
</feature>
<dbReference type="InterPro" id="IPR020476">
    <property type="entry name" value="Nudix_hydrolase"/>
</dbReference>
<comment type="cofactor">
    <cofactor evidence="1">
        <name>Mg(2+)</name>
        <dbReference type="ChEBI" id="CHEBI:18420"/>
    </cofactor>
</comment>
<sequence>MERVDVVYSLICDEEKEKILMVKNSKRDDWSMPGGAVEKGETLTLAAQREAFEETGLTVQIGDLLSVNESTLENMEVHALFFTFKAEIRSGQIAIQDTDTIDETAWMDWETADRLMPYHPRGIKGLLKSSIPYVLEQ</sequence>
<dbReference type="PANTHER" id="PTHR43046">
    <property type="entry name" value="GDP-MANNOSE MANNOSYL HYDROLASE"/>
    <property type="match status" value="1"/>
</dbReference>
<evidence type="ECO:0000256" key="4">
    <source>
        <dbReference type="RuleBase" id="RU003476"/>
    </source>
</evidence>
<dbReference type="EC" id="3.6.-.-" evidence="6"/>
<keyword evidence="2 4" id="KW-0378">Hydrolase</keyword>
<dbReference type="PANTHER" id="PTHR43046:SF12">
    <property type="entry name" value="GDP-MANNOSE MANNOSYL HYDROLASE"/>
    <property type="match status" value="1"/>
</dbReference>
<evidence type="ECO:0000259" key="5">
    <source>
        <dbReference type="PROSITE" id="PS51462"/>
    </source>
</evidence>
<dbReference type="RefSeq" id="WP_338780692.1">
    <property type="nucleotide sequence ID" value="NZ_CP147407.1"/>
</dbReference>
<accession>A0ABZ2NL38</accession>
<proteinExistence type="inferred from homology"/>
<evidence type="ECO:0000313" key="6">
    <source>
        <dbReference type="EMBL" id="WXB97940.1"/>
    </source>
</evidence>
<dbReference type="GO" id="GO:0016787">
    <property type="term" value="F:hydrolase activity"/>
    <property type="evidence" value="ECO:0007669"/>
    <property type="project" value="UniProtKB-KW"/>
</dbReference>
<dbReference type="InterPro" id="IPR015797">
    <property type="entry name" value="NUDIX_hydrolase-like_dom_sf"/>
</dbReference>
<dbReference type="Pfam" id="PF00293">
    <property type="entry name" value="NUDIX"/>
    <property type="match status" value="1"/>
</dbReference>
<dbReference type="InterPro" id="IPR000086">
    <property type="entry name" value="NUDIX_hydrolase_dom"/>
</dbReference>
<protein>
    <submittedName>
        <fullName evidence="6">NUDIX hydrolase</fullName>
        <ecNumber evidence="6">3.6.-.-</ecNumber>
    </submittedName>
</protein>
<dbReference type="PROSITE" id="PS00893">
    <property type="entry name" value="NUDIX_BOX"/>
    <property type="match status" value="1"/>
</dbReference>
<evidence type="ECO:0000313" key="7">
    <source>
        <dbReference type="Proteomes" id="UP001377337"/>
    </source>
</evidence>
<dbReference type="EMBL" id="CP147407">
    <property type="protein sequence ID" value="WXB97940.1"/>
    <property type="molecule type" value="Genomic_DNA"/>
</dbReference>
<organism evidence="6 7">
    <name type="scientific">Metabacillus sediminis</name>
    <dbReference type="NCBI Taxonomy" id="3117746"/>
    <lineage>
        <taxon>Bacteria</taxon>
        <taxon>Bacillati</taxon>
        <taxon>Bacillota</taxon>
        <taxon>Bacilli</taxon>
        <taxon>Bacillales</taxon>
        <taxon>Bacillaceae</taxon>
        <taxon>Metabacillus</taxon>
    </lineage>
</organism>